<dbReference type="Proteomes" id="UP000004310">
    <property type="component" value="Unassembled WGS sequence"/>
</dbReference>
<dbReference type="STRING" id="217511.GCA_001463845_00504"/>
<gene>
    <name evidence="3" type="ORF">FP2506_08686</name>
</gene>
<proteinExistence type="predicted"/>
<evidence type="ECO:0008006" key="5">
    <source>
        <dbReference type="Google" id="ProtNLM"/>
    </source>
</evidence>
<sequence length="113" mass="11309">MSILTASTLSAVLGMAAAIPQVSAQSLNNAPMTSGGTVVEYGAGYPTGQRGQYSGLPGVDLNDGIGEPRRRGPGGLENNVGAIGMALPSTSSSNPQPLQDDRATRGGGLPISR</sequence>
<accession>Q0G609</accession>
<keyword evidence="4" id="KW-1185">Reference proteome</keyword>
<evidence type="ECO:0000256" key="1">
    <source>
        <dbReference type="SAM" id="MobiDB-lite"/>
    </source>
</evidence>
<comment type="caution">
    <text evidence="3">The sequence shown here is derived from an EMBL/GenBank/DDBJ whole genome shotgun (WGS) entry which is preliminary data.</text>
</comment>
<dbReference type="EMBL" id="AATP01000001">
    <property type="protein sequence ID" value="EAU42905.1"/>
    <property type="molecule type" value="Genomic_DNA"/>
</dbReference>
<dbReference type="AlphaFoldDB" id="Q0G609"/>
<keyword evidence="2" id="KW-0732">Signal</keyword>
<reference evidence="3 4" key="1">
    <citation type="journal article" date="2010" name="J. Bacteriol.">
        <title>Genome sequence of Fulvimarina pelagi HTCC2506T, a Mn(II)-oxidizing alphaproteobacterium possessing an aerobic anoxygenic photosynthetic gene cluster and Xanthorhodopsin.</title>
        <authorList>
            <person name="Kang I."/>
            <person name="Oh H.M."/>
            <person name="Lim S.I."/>
            <person name="Ferriera S."/>
            <person name="Giovannoni S.J."/>
            <person name="Cho J.C."/>
        </authorList>
    </citation>
    <scope>NUCLEOTIDE SEQUENCE [LARGE SCALE GENOMIC DNA]</scope>
    <source>
        <strain evidence="3 4">HTCC2506</strain>
    </source>
</reference>
<organism evidence="3 4">
    <name type="scientific">Fulvimarina pelagi HTCC2506</name>
    <dbReference type="NCBI Taxonomy" id="314231"/>
    <lineage>
        <taxon>Bacteria</taxon>
        <taxon>Pseudomonadati</taxon>
        <taxon>Pseudomonadota</taxon>
        <taxon>Alphaproteobacteria</taxon>
        <taxon>Hyphomicrobiales</taxon>
        <taxon>Aurantimonadaceae</taxon>
        <taxon>Fulvimarina</taxon>
    </lineage>
</organism>
<feature type="compositionally biased region" description="Polar residues" evidence="1">
    <location>
        <begin position="88"/>
        <end position="97"/>
    </location>
</feature>
<evidence type="ECO:0000313" key="4">
    <source>
        <dbReference type="Proteomes" id="UP000004310"/>
    </source>
</evidence>
<name>Q0G609_9HYPH</name>
<protein>
    <recommendedName>
        <fullName evidence="5">Curli production assembly/transport component CsgF</fullName>
    </recommendedName>
</protein>
<dbReference type="HOGENOM" id="CLU_2129779_0_0_5"/>
<evidence type="ECO:0000313" key="3">
    <source>
        <dbReference type="EMBL" id="EAU42905.1"/>
    </source>
</evidence>
<feature type="region of interest" description="Disordered" evidence="1">
    <location>
        <begin position="49"/>
        <end position="113"/>
    </location>
</feature>
<feature type="chain" id="PRO_5004172441" description="Curli production assembly/transport component CsgF" evidence="2">
    <location>
        <begin position="25"/>
        <end position="113"/>
    </location>
</feature>
<evidence type="ECO:0000256" key="2">
    <source>
        <dbReference type="SAM" id="SignalP"/>
    </source>
</evidence>
<feature type="signal peptide" evidence="2">
    <location>
        <begin position="1"/>
        <end position="24"/>
    </location>
</feature>